<gene>
    <name evidence="1" type="ORF">Vadar_017022</name>
</gene>
<reference evidence="1 2" key="1">
    <citation type="journal article" date="2021" name="Hortic Res">
        <title>High-quality reference genome and annotation aids understanding of berry development for evergreen blueberry (Vaccinium darrowii).</title>
        <authorList>
            <person name="Yu J."/>
            <person name="Hulse-Kemp A.M."/>
            <person name="Babiker E."/>
            <person name="Staton M."/>
        </authorList>
    </citation>
    <scope>NUCLEOTIDE SEQUENCE [LARGE SCALE GENOMIC DNA]</scope>
    <source>
        <strain evidence="2">cv. NJ 8807/NJ 8810</strain>
        <tissue evidence="1">Young leaf</tissue>
    </source>
</reference>
<accession>A0ACB7YX49</accession>
<keyword evidence="2" id="KW-1185">Reference proteome</keyword>
<evidence type="ECO:0000313" key="2">
    <source>
        <dbReference type="Proteomes" id="UP000828048"/>
    </source>
</evidence>
<proteinExistence type="predicted"/>
<protein>
    <submittedName>
        <fullName evidence="1">Uncharacterized protein</fullName>
    </submittedName>
</protein>
<dbReference type="Proteomes" id="UP000828048">
    <property type="component" value="Chromosome 3"/>
</dbReference>
<evidence type="ECO:0000313" key="1">
    <source>
        <dbReference type="EMBL" id="KAH7857834.1"/>
    </source>
</evidence>
<sequence>MEFLKENIWKLEFANPEHMPCGFEVSFPTLIEMGRKLDIEVPDDYPIFKEIYAKRNLKLQRIPKDILHKVPTPLLHTLEGLGMTVPHCYPMDLFERLWVVDRLERLGISRYFQSEIKACLDCVYRRAMVCHLPWLETKFYLEQYGGEDDVWIAKILYRMPNISNNKYLELAKLDYKNCQGLHLREWDSIQKYDTITRIQKFAAYLKTKTNVLIRLMLSIAWCLDGTQNATLNISDKQKDLLLRTIWQQQVSLNRQGQKSELNGLKPKY</sequence>
<name>A0ACB7YX49_9ERIC</name>
<organism evidence="1 2">
    <name type="scientific">Vaccinium darrowii</name>
    <dbReference type="NCBI Taxonomy" id="229202"/>
    <lineage>
        <taxon>Eukaryota</taxon>
        <taxon>Viridiplantae</taxon>
        <taxon>Streptophyta</taxon>
        <taxon>Embryophyta</taxon>
        <taxon>Tracheophyta</taxon>
        <taxon>Spermatophyta</taxon>
        <taxon>Magnoliopsida</taxon>
        <taxon>eudicotyledons</taxon>
        <taxon>Gunneridae</taxon>
        <taxon>Pentapetalae</taxon>
        <taxon>asterids</taxon>
        <taxon>Ericales</taxon>
        <taxon>Ericaceae</taxon>
        <taxon>Vaccinioideae</taxon>
        <taxon>Vaccinieae</taxon>
        <taxon>Vaccinium</taxon>
    </lineage>
</organism>
<dbReference type="EMBL" id="CM037153">
    <property type="protein sequence ID" value="KAH7857834.1"/>
    <property type="molecule type" value="Genomic_DNA"/>
</dbReference>
<comment type="caution">
    <text evidence="1">The sequence shown here is derived from an EMBL/GenBank/DDBJ whole genome shotgun (WGS) entry which is preliminary data.</text>
</comment>